<dbReference type="SUPFAM" id="SSF63748">
    <property type="entry name" value="Tudor/PWWP/MBT"/>
    <property type="match status" value="1"/>
</dbReference>
<feature type="domain" description="Tudor" evidence="9">
    <location>
        <begin position="761"/>
        <end position="821"/>
    </location>
</feature>
<evidence type="ECO:0000259" key="10">
    <source>
        <dbReference type="PROSITE" id="PS50830"/>
    </source>
</evidence>
<dbReference type="OrthoDB" id="10023235at2759"/>
<feature type="domain" description="TNase-like" evidence="10">
    <location>
        <begin position="68"/>
        <end position="207"/>
    </location>
</feature>
<dbReference type="GO" id="GO:0005634">
    <property type="term" value="C:nucleus"/>
    <property type="evidence" value="ECO:0007669"/>
    <property type="project" value="TreeGrafter"/>
</dbReference>
<dbReference type="PROSITE" id="PS50830">
    <property type="entry name" value="TNASE_3"/>
    <property type="match status" value="4"/>
</dbReference>
<evidence type="ECO:0000313" key="12">
    <source>
        <dbReference type="Proteomes" id="UP000696280"/>
    </source>
</evidence>
<evidence type="ECO:0000256" key="8">
    <source>
        <dbReference type="SAM" id="MobiDB-lite"/>
    </source>
</evidence>
<evidence type="ECO:0000256" key="5">
    <source>
        <dbReference type="ARBA" id="ARBA00022553"/>
    </source>
</evidence>
<dbReference type="InterPro" id="IPR016071">
    <property type="entry name" value="Staphylococal_nuclease_OB-fold"/>
</dbReference>
<dbReference type="PANTHER" id="PTHR12302:SF2">
    <property type="entry name" value="STAPHYLOCOCCAL NUCLEASE DOMAIN-CONTAINING PROTEIN 1"/>
    <property type="match status" value="1"/>
</dbReference>
<dbReference type="InterPro" id="IPR002999">
    <property type="entry name" value="Tudor"/>
</dbReference>
<sequence length="943" mass="104451">MGGVRDVKIGYATSNSDKSNLQPSLSSQDIANLIPPFPRARPDTPTTPPKPVYSPRPNVPPARYNSMVLNQAKVKSVLSGDSLVLSAVDNPDRERILSLAYCTSPHLKKDGDEQWAFDSRDALRKLVVGKLVQFQVLYTIPNTKREYGIVYLNDGTRLPEKMVEDGWLKLRDDAGRKEDSPDALSQLDRLRLLEATARSEDKGQWQSSGGRINVQHDMGNAQAFLDNYKGATVDGLVERVLSGDRMLVRLIISPTEHIQVMTLVAGIRAPTTERVNPSNGQTQPAEEYGNEARRFVEERLLQRNVKVDILGLSPQNQLVASVRHPRGSIAKFLLEAGLARCTDFHSTLLGAEMPVLREAEKVAQSGKKGVFKDHVAKAAGAGNLEAHVTRVFSADVIYVRNRAGVEKRINLSSVRGPRPSEAAEAPFRDEAKEFLRKKVIGKHVRMSIDGSRPATGEYDAKEVATVTLNDKNIGLLLVQEGWCSVIRHRRDDTDRAPNYDELLAAQETAKEEKKGMWSGKPSKAKQYVDASESLQKAKMQIAGLQRQKKIPAIVDFVKGGSRFVVLIPRENIKLNFVLGGIRAPKSARGPNDKAEPFGQEAHDLATKRLTQRDVEIDVHNIDKVGGFIGALYINKESFAKILVDEGFATVHAYSAEQSGNATELQAAEKRAKEARKGLWVDWDPSFDVEEDDSAPTNGSNVESAPATREKDYRDIVVTNIDEDGKIKMQIIGTGTSALETMMSQFKSFHMNSANKGGLSGPPKTGEYVAAKFSADGEWYRARIRANDRPAKEAEIVYVDYGNSEKKPWSTLRPLAAQFSPQKLRPQAVDAVLSLIQLPTNKDYLEDAIGYISEATAGKELVANVDYTAPEGTLYVTLYDQNTSQNLTESINTDIIENGHAMVPTKLKPWERSFGDVLKTLREKQEVAKEKRYGMWEYGDITED</sequence>
<feature type="compositionally biased region" description="Polar residues" evidence="8">
    <location>
        <begin position="12"/>
        <end position="30"/>
    </location>
</feature>
<dbReference type="Pfam" id="PF00567">
    <property type="entry name" value="TUDOR"/>
    <property type="match status" value="1"/>
</dbReference>
<dbReference type="GO" id="GO:0031047">
    <property type="term" value="P:regulatory ncRNA-mediated gene silencing"/>
    <property type="evidence" value="ECO:0007669"/>
    <property type="project" value="UniProtKB-UniRule"/>
</dbReference>
<dbReference type="Proteomes" id="UP000696280">
    <property type="component" value="Unassembled WGS sequence"/>
</dbReference>
<evidence type="ECO:0000256" key="7">
    <source>
        <dbReference type="PIRNR" id="PIRNR017179"/>
    </source>
</evidence>
<comment type="subcellular location">
    <subcellularLocation>
        <location evidence="1 7">Cytoplasm</location>
    </subcellularLocation>
</comment>
<dbReference type="GO" id="GO:0031332">
    <property type="term" value="C:RNAi effector complex"/>
    <property type="evidence" value="ECO:0007669"/>
    <property type="project" value="InterPro"/>
</dbReference>
<dbReference type="FunFam" id="2.40.50.90:FF:000001">
    <property type="entry name" value="Staphylococcal nuclease domain-containing protein"/>
    <property type="match status" value="1"/>
</dbReference>
<dbReference type="FunFam" id="2.30.30.140:FF:000018">
    <property type="entry name" value="Serine/threonine-protein kinase 31"/>
    <property type="match status" value="1"/>
</dbReference>
<dbReference type="PANTHER" id="PTHR12302">
    <property type="entry name" value="EBNA2 BINDING PROTEIN P100"/>
    <property type="match status" value="1"/>
</dbReference>
<evidence type="ECO:0000313" key="11">
    <source>
        <dbReference type="EMBL" id="CAG8948976.1"/>
    </source>
</evidence>
<gene>
    <name evidence="11" type="ORF">HYFRA_00002104</name>
</gene>
<dbReference type="SMART" id="SM00333">
    <property type="entry name" value="TUDOR"/>
    <property type="match status" value="1"/>
</dbReference>
<keyword evidence="4 7" id="KW-0963">Cytoplasm</keyword>
<reference evidence="11" key="1">
    <citation type="submission" date="2021-07" db="EMBL/GenBank/DDBJ databases">
        <authorList>
            <person name="Durling M."/>
        </authorList>
    </citation>
    <scope>NUCLEOTIDE SEQUENCE</scope>
</reference>
<dbReference type="GO" id="GO:0003723">
    <property type="term" value="F:RNA binding"/>
    <property type="evidence" value="ECO:0007669"/>
    <property type="project" value="UniProtKB-UniRule"/>
</dbReference>
<feature type="region of interest" description="Disordered" evidence="8">
    <location>
        <begin position="686"/>
        <end position="708"/>
    </location>
</feature>
<dbReference type="FunFam" id="2.40.50.90:FF:000010">
    <property type="entry name" value="Ribonuclease"/>
    <property type="match status" value="1"/>
</dbReference>
<dbReference type="PROSITE" id="PS50304">
    <property type="entry name" value="TUDOR"/>
    <property type="match status" value="1"/>
</dbReference>
<dbReference type="Gene3D" id="2.30.30.140">
    <property type="match status" value="1"/>
</dbReference>
<dbReference type="FunFam" id="2.40.50.90:FF:000030">
    <property type="entry name" value="Transcription factor (Snd1/p100), putative"/>
    <property type="match status" value="1"/>
</dbReference>
<evidence type="ECO:0000256" key="2">
    <source>
        <dbReference type="ARBA" id="ARBA00013404"/>
    </source>
</evidence>
<evidence type="ECO:0000259" key="9">
    <source>
        <dbReference type="PROSITE" id="PS50304"/>
    </source>
</evidence>
<protein>
    <recommendedName>
        <fullName evidence="2">Probable endonuclease LCL3</fullName>
    </recommendedName>
    <alternativeName>
        <fullName evidence="3">Probable endonuclease lcl3</fullName>
    </alternativeName>
</protein>
<dbReference type="GO" id="GO:0005829">
    <property type="term" value="C:cytosol"/>
    <property type="evidence" value="ECO:0007669"/>
    <property type="project" value="UniProtKB-UniRule"/>
</dbReference>
<accession>A0A9N9KL85</accession>
<dbReference type="SUPFAM" id="SSF50199">
    <property type="entry name" value="Staphylococcal nuclease"/>
    <property type="match status" value="5"/>
</dbReference>
<comment type="caution">
    <text evidence="11">The sequence shown here is derived from an EMBL/GenBank/DDBJ whole genome shotgun (WGS) entry which is preliminary data.</text>
</comment>
<keyword evidence="6" id="KW-0677">Repeat</keyword>
<evidence type="ECO:0000256" key="1">
    <source>
        <dbReference type="ARBA" id="ARBA00004496"/>
    </source>
</evidence>
<dbReference type="GO" id="GO:0004518">
    <property type="term" value="F:nuclease activity"/>
    <property type="evidence" value="ECO:0007669"/>
    <property type="project" value="TreeGrafter"/>
</dbReference>
<feature type="domain" description="TNase-like" evidence="10">
    <location>
        <begin position="548"/>
        <end position="681"/>
    </location>
</feature>
<keyword evidence="5" id="KW-0597">Phosphoprotein</keyword>
<dbReference type="Gene3D" id="2.40.50.90">
    <property type="match status" value="5"/>
</dbReference>
<dbReference type="SMART" id="SM00318">
    <property type="entry name" value="SNc"/>
    <property type="match status" value="4"/>
</dbReference>
<organism evidence="11 12">
    <name type="scientific">Hymenoscyphus fraxineus</name>
    <dbReference type="NCBI Taxonomy" id="746836"/>
    <lineage>
        <taxon>Eukaryota</taxon>
        <taxon>Fungi</taxon>
        <taxon>Dikarya</taxon>
        <taxon>Ascomycota</taxon>
        <taxon>Pezizomycotina</taxon>
        <taxon>Leotiomycetes</taxon>
        <taxon>Helotiales</taxon>
        <taxon>Helotiaceae</taxon>
        <taxon>Hymenoscyphus</taxon>
    </lineage>
</organism>
<keyword evidence="12" id="KW-1185">Reference proteome</keyword>
<evidence type="ECO:0000256" key="3">
    <source>
        <dbReference type="ARBA" id="ARBA00014651"/>
    </source>
</evidence>
<dbReference type="Pfam" id="PF00565">
    <property type="entry name" value="SNase"/>
    <property type="match status" value="3"/>
</dbReference>
<feature type="compositionally biased region" description="Pro residues" evidence="8">
    <location>
        <begin position="35"/>
        <end position="59"/>
    </location>
</feature>
<evidence type="ECO:0000256" key="6">
    <source>
        <dbReference type="ARBA" id="ARBA00022737"/>
    </source>
</evidence>
<dbReference type="PIRSF" id="PIRSF017179">
    <property type="entry name" value="RISC-Tudor-SN"/>
    <property type="match status" value="1"/>
</dbReference>
<feature type="region of interest" description="Disordered" evidence="8">
    <location>
        <begin position="1"/>
        <end position="59"/>
    </location>
</feature>
<feature type="domain" description="TNase-like" evidence="10">
    <location>
        <begin position="382"/>
        <end position="519"/>
    </location>
</feature>
<name>A0A9N9KL85_9HELO</name>
<dbReference type="GO" id="GO:0006402">
    <property type="term" value="P:mRNA catabolic process"/>
    <property type="evidence" value="ECO:0007669"/>
    <property type="project" value="UniProtKB-UniRule"/>
</dbReference>
<proteinExistence type="predicted"/>
<evidence type="ECO:0000256" key="4">
    <source>
        <dbReference type="ARBA" id="ARBA00022490"/>
    </source>
</evidence>
<dbReference type="CDD" id="cd00175">
    <property type="entry name" value="SNc"/>
    <property type="match status" value="2"/>
</dbReference>
<dbReference type="AlphaFoldDB" id="A0A9N9KL85"/>
<dbReference type="InterPro" id="IPR016685">
    <property type="entry name" value="Silence_cplx_Nase-comp_TudorSN"/>
</dbReference>
<dbReference type="FunFam" id="2.40.50.90:FF:000019">
    <property type="entry name" value="Transcription factor (Snd1/p100), putative"/>
    <property type="match status" value="1"/>
</dbReference>
<dbReference type="InterPro" id="IPR035437">
    <property type="entry name" value="SNase_OB-fold_sf"/>
</dbReference>
<dbReference type="EMBL" id="CAJVRL010000001">
    <property type="protein sequence ID" value="CAG8948976.1"/>
    <property type="molecule type" value="Genomic_DNA"/>
</dbReference>
<feature type="domain" description="TNase-like" evidence="10">
    <location>
        <begin position="231"/>
        <end position="373"/>
    </location>
</feature>